<comment type="caution">
    <text evidence="3">The sequence shown here is derived from an EMBL/GenBank/DDBJ whole genome shotgun (WGS) entry which is preliminary data.</text>
</comment>
<feature type="transmembrane region" description="Helical" evidence="1">
    <location>
        <begin position="25"/>
        <end position="45"/>
    </location>
</feature>
<feature type="transmembrane region" description="Helical" evidence="1">
    <location>
        <begin position="116"/>
        <end position="133"/>
    </location>
</feature>
<name>A0AAD9KAM7_RIDPI</name>
<evidence type="ECO:0000256" key="1">
    <source>
        <dbReference type="RuleBase" id="RU361229"/>
    </source>
</evidence>
<comment type="subcellular location">
    <subcellularLocation>
        <location evidence="1">Endoplasmic reticulum membrane</location>
        <topology evidence="1">Multi-pass membrane protein</topology>
    </subcellularLocation>
</comment>
<keyword evidence="4" id="KW-1185">Reference proteome</keyword>
<comment type="similarity">
    <text evidence="1">Belongs to the lipase maturation factor family.</text>
</comment>
<dbReference type="GO" id="GO:0051604">
    <property type="term" value="P:protein maturation"/>
    <property type="evidence" value="ECO:0007669"/>
    <property type="project" value="InterPro"/>
</dbReference>
<dbReference type="GO" id="GO:0005789">
    <property type="term" value="C:endoplasmic reticulum membrane"/>
    <property type="evidence" value="ECO:0007669"/>
    <property type="project" value="UniProtKB-SubCell"/>
</dbReference>
<gene>
    <name evidence="3" type="ORF">NP493_1259g00004</name>
</gene>
<keyword evidence="1" id="KW-0812">Transmembrane</keyword>
<dbReference type="Proteomes" id="UP001209878">
    <property type="component" value="Unassembled WGS sequence"/>
</dbReference>
<proteinExistence type="inferred from homology"/>
<organism evidence="3 4">
    <name type="scientific">Ridgeia piscesae</name>
    <name type="common">Tubeworm</name>
    <dbReference type="NCBI Taxonomy" id="27915"/>
    <lineage>
        <taxon>Eukaryota</taxon>
        <taxon>Metazoa</taxon>
        <taxon>Spiralia</taxon>
        <taxon>Lophotrochozoa</taxon>
        <taxon>Annelida</taxon>
        <taxon>Polychaeta</taxon>
        <taxon>Sedentaria</taxon>
        <taxon>Canalipalpata</taxon>
        <taxon>Sabellida</taxon>
        <taxon>Siboglinidae</taxon>
        <taxon>Ridgeia</taxon>
    </lineage>
</organism>
<keyword evidence="1" id="KW-1133">Transmembrane helix</keyword>
<feature type="transmembrane region" description="Helical" evidence="1">
    <location>
        <begin position="89"/>
        <end position="109"/>
    </location>
</feature>
<keyword evidence="1" id="KW-0472">Membrane</keyword>
<dbReference type="InterPro" id="IPR009613">
    <property type="entry name" value="LMF"/>
</dbReference>
<feature type="domain" description="Lipase maturation factor 1/2 N-terminal" evidence="2">
    <location>
        <begin position="138"/>
        <end position="207"/>
    </location>
</feature>
<protein>
    <recommendedName>
        <fullName evidence="1">Lipase maturation factor</fullName>
    </recommendedName>
</protein>
<dbReference type="PANTHER" id="PTHR14463">
    <property type="entry name" value="LIPASE MATURATION FACTOR"/>
    <property type="match status" value="1"/>
</dbReference>
<sequence>MGFQRIHQTTQLVSDIYGKHLTRDFFLWCMSAIYLVAFASLFVQIPGLYGDNGVLPAKLVVETDATSLKDLFTSQPTLLRVTSAVGLDVQTGMDVLCLAGIILSFVAMISSVQRNCIVFGLLWVLYLSLYQVGQTFLSFQWDILLLETGFLTLILAPLNKFGFASRPVNHQHDAIGLWLVKWLTFRLMYASGVVKLTSGCPTWWGLTGRYSTL</sequence>
<reference evidence="3" key="1">
    <citation type="journal article" date="2023" name="Mol. Biol. Evol.">
        <title>Third-Generation Sequencing Reveals the Adaptive Role of the Epigenome in Three Deep-Sea Polychaetes.</title>
        <authorList>
            <person name="Perez M."/>
            <person name="Aroh O."/>
            <person name="Sun Y."/>
            <person name="Lan Y."/>
            <person name="Juniper S.K."/>
            <person name="Young C.R."/>
            <person name="Angers B."/>
            <person name="Qian P.Y."/>
        </authorList>
    </citation>
    <scope>NUCLEOTIDE SEQUENCE</scope>
    <source>
        <strain evidence="3">R07B-5</strain>
    </source>
</reference>
<dbReference type="EMBL" id="JAODUO010001258">
    <property type="protein sequence ID" value="KAK2167802.1"/>
    <property type="molecule type" value="Genomic_DNA"/>
</dbReference>
<dbReference type="InterPro" id="IPR057434">
    <property type="entry name" value="LMF1/2_N"/>
</dbReference>
<dbReference type="PANTHER" id="PTHR14463:SF5">
    <property type="entry name" value="LIPASE MATURATION FACTOR 2"/>
    <property type="match status" value="1"/>
</dbReference>
<evidence type="ECO:0000313" key="4">
    <source>
        <dbReference type="Proteomes" id="UP001209878"/>
    </source>
</evidence>
<dbReference type="Pfam" id="PF06762">
    <property type="entry name" value="LMF1"/>
    <property type="match status" value="1"/>
</dbReference>
<evidence type="ECO:0000259" key="2">
    <source>
        <dbReference type="Pfam" id="PF06762"/>
    </source>
</evidence>
<evidence type="ECO:0000313" key="3">
    <source>
        <dbReference type="EMBL" id="KAK2167802.1"/>
    </source>
</evidence>
<accession>A0AAD9KAM7</accession>
<comment type="function">
    <text evidence="1">Involved in the maturation of specific proteins in the endoplasmic reticulum.</text>
</comment>
<keyword evidence="1" id="KW-0256">Endoplasmic reticulum</keyword>
<dbReference type="AlphaFoldDB" id="A0AAD9KAM7"/>
<comment type="caution">
    <text evidence="1">Lacks conserved residue(s) required for the propagation of feature annotation.</text>
</comment>